<feature type="signal peptide" evidence="1">
    <location>
        <begin position="1"/>
        <end position="21"/>
    </location>
</feature>
<evidence type="ECO:0000256" key="1">
    <source>
        <dbReference type="SAM" id="SignalP"/>
    </source>
</evidence>
<gene>
    <name evidence="2" type="ORF">CEE37_12585</name>
</gene>
<organism evidence="2 3">
    <name type="scientific">candidate division LCP-89 bacterium B3_LCP</name>
    <dbReference type="NCBI Taxonomy" id="2012998"/>
    <lineage>
        <taxon>Bacteria</taxon>
        <taxon>Pseudomonadati</taxon>
        <taxon>Bacteria division LCP-89</taxon>
    </lineage>
</organism>
<keyword evidence="1" id="KW-0732">Signal</keyword>
<dbReference type="AlphaFoldDB" id="A0A532UTT3"/>
<evidence type="ECO:0000313" key="3">
    <source>
        <dbReference type="Proteomes" id="UP000319619"/>
    </source>
</evidence>
<sequence>MRKMVWLLVAVALVFGSQVTAKMASVTNSGADIIAVQNSETPPAPRVEIATDDIVFFEDFESGAVGWTYEDLTDVSSWHVDTFNAYSGNSWWAGEAAIGGYDNHWLQYLVSPSLDLSATTNPALDFMLFYAFEDPAGTTPPWDGWDGGNVWVSIDNGANWEVLTMTTPVYNCQSMYSFGAEWGMGEGIAGWGGFSGGVSPGAWVSASADLSDYTSSTVKLRWALCSDPVWCSLDDPLLTGIFIDDVAVSEGATVYLENDADGTAYPSDLVPTPNAPPTGNYWSLSEVLYPPAPSPTHVMEMSDGAGSYVPDIYNAVVSPVIDLTSYTTGSVFGDFYIRGSINVGDPDPFPDVDNWTVQIRPIGETAWFYYSNPWNQGGTNYVLTDLPTTYDLWSNVNTDGPLYLTPYAGYEIQIRILFQSDPDIYFGEGLYVDDFVVEHTDALNNDCGTELMHVPMPTSLYFADIGCSVELHNYGLNDQGMIPAF</sequence>
<evidence type="ECO:0008006" key="4">
    <source>
        <dbReference type="Google" id="ProtNLM"/>
    </source>
</evidence>
<accession>A0A532UTT3</accession>
<reference evidence="2 3" key="1">
    <citation type="submission" date="2017-06" db="EMBL/GenBank/DDBJ databases">
        <title>Novel microbial phyla capable of carbon fixation and sulfur reduction in deep-sea sediments.</title>
        <authorList>
            <person name="Huang J."/>
            <person name="Baker B."/>
            <person name="Wang Y."/>
        </authorList>
    </citation>
    <scope>NUCLEOTIDE SEQUENCE [LARGE SCALE GENOMIC DNA]</scope>
    <source>
        <strain evidence="2">B3_LCP</strain>
    </source>
</reference>
<name>A0A532UTT3_UNCL8</name>
<dbReference type="Proteomes" id="UP000319619">
    <property type="component" value="Unassembled WGS sequence"/>
</dbReference>
<proteinExistence type="predicted"/>
<comment type="caution">
    <text evidence="2">The sequence shown here is derived from an EMBL/GenBank/DDBJ whole genome shotgun (WGS) entry which is preliminary data.</text>
</comment>
<feature type="chain" id="PRO_5022191296" description="Peptidase M6-like domain-containing protein" evidence="1">
    <location>
        <begin position="22"/>
        <end position="485"/>
    </location>
</feature>
<feature type="non-terminal residue" evidence="2">
    <location>
        <position position="485"/>
    </location>
</feature>
<evidence type="ECO:0000313" key="2">
    <source>
        <dbReference type="EMBL" id="TKJ38350.1"/>
    </source>
</evidence>
<dbReference type="EMBL" id="NJBN01000010">
    <property type="protein sequence ID" value="TKJ38350.1"/>
    <property type="molecule type" value="Genomic_DNA"/>
</dbReference>
<protein>
    <recommendedName>
        <fullName evidence="4">Peptidase M6-like domain-containing protein</fullName>
    </recommendedName>
</protein>